<organism evidence="1 2">
    <name type="scientific">Rugamonas aquatica</name>
    <dbReference type="NCBI Taxonomy" id="2743357"/>
    <lineage>
        <taxon>Bacteria</taxon>
        <taxon>Pseudomonadati</taxon>
        <taxon>Pseudomonadota</taxon>
        <taxon>Betaproteobacteria</taxon>
        <taxon>Burkholderiales</taxon>
        <taxon>Oxalobacteraceae</taxon>
        <taxon>Telluria group</taxon>
        <taxon>Rugamonas</taxon>
    </lineage>
</organism>
<dbReference type="InterPro" id="IPR012670">
    <property type="entry name" value="T3SS_YscI/HrpB"/>
</dbReference>
<keyword evidence="2" id="KW-1185">Reference proteome</keyword>
<reference evidence="1 2" key="1">
    <citation type="submission" date="2019-10" db="EMBL/GenBank/DDBJ databases">
        <title>Two novel species isolated from a subtropical stream in China.</title>
        <authorList>
            <person name="Lu H."/>
        </authorList>
    </citation>
    <scope>NUCLEOTIDE SEQUENCE [LARGE SCALE GENOMIC DNA]</scope>
    <source>
        <strain evidence="1 2">FT29W</strain>
    </source>
</reference>
<dbReference type="RefSeq" id="WP_152840022.1">
    <property type="nucleotide sequence ID" value="NZ_WHUG01000009.1"/>
</dbReference>
<proteinExistence type="predicted"/>
<dbReference type="Proteomes" id="UP000440498">
    <property type="component" value="Unassembled WGS sequence"/>
</dbReference>
<dbReference type="NCBIfam" id="TIGR02497">
    <property type="entry name" value="yscI_hrpB_dom"/>
    <property type="match status" value="1"/>
</dbReference>
<sequence>MKVQNMAGAPGGVSLLPAEPPAAAVGLFEQLIASAESGPPGMGQALLQGLDGLHRRLEADWSTVQALGTAGQPSAVELLQAQLKIVGASFQCDLLAKVVAKSEQNVEQLVKMQ</sequence>
<evidence type="ECO:0000313" key="2">
    <source>
        <dbReference type="Proteomes" id="UP000440498"/>
    </source>
</evidence>
<protein>
    <submittedName>
        <fullName evidence="1">EscI/YscI/HrpB family type III secretion system inner rod protein</fullName>
    </submittedName>
</protein>
<dbReference type="GO" id="GO:0030254">
    <property type="term" value="P:protein secretion by the type III secretion system"/>
    <property type="evidence" value="ECO:0007669"/>
    <property type="project" value="InterPro"/>
</dbReference>
<accession>A0A6A7N712</accession>
<comment type="caution">
    <text evidence="1">The sequence shown here is derived from an EMBL/GenBank/DDBJ whole genome shotgun (WGS) entry which is preliminary data.</text>
</comment>
<dbReference type="Pfam" id="PF17001">
    <property type="entry name" value="T3SS_basalb_I"/>
    <property type="match status" value="1"/>
</dbReference>
<dbReference type="EMBL" id="WHUG01000009">
    <property type="protein sequence ID" value="MQA40731.1"/>
    <property type="molecule type" value="Genomic_DNA"/>
</dbReference>
<evidence type="ECO:0000313" key="1">
    <source>
        <dbReference type="EMBL" id="MQA40731.1"/>
    </source>
</evidence>
<name>A0A6A7N712_9BURK</name>
<gene>
    <name evidence="1" type="ORF">GEV02_21540</name>
</gene>
<dbReference type="AlphaFoldDB" id="A0A6A7N712"/>